<sequence>MCSTCQPAPQPDQASAKTGHGQARPGRDIGRISAGPQWPGSTRPYCVCSLQPLYVAQPHPTTPCGFRHRPQWPSGRIALPNMAMVAMQLSSRQTWP</sequence>
<dbReference type="EMBL" id="JBHFFA010000001">
    <property type="protein sequence ID" value="KAL2654119.1"/>
    <property type="molecule type" value="Genomic_DNA"/>
</dbReference>
<evidence type="ECO:0000313" key="2">
    <source>
        <dbReference type="EMBL" id="KAL2654119.1"/>
    </source>
</evidence>
<organism evidence="2 3">
    <name type="scientific">Riccia fluitans</name>
    <dbReference type="NCBI Taxonomy" id="41844"/>
    <lineage>
        <taxon>Eukaryota</taxon>
        <taxon>Viridiplantae</taxon>
        <taxon>Streptophyta</taxon>
        <taxon>Embryophyta</taxon>
        <taxon>Marchantiophyta</taxon>
        <taxon>Marchantiopsida</taxon>
        <taxon>Marchantiidae</taxon>
        <taxon>Marchantiales</taxon>
        <taxon>Ricciaceae</taxon>
        <taxon>Riccia</taxon>
    </lineage>
</organism>
<gene>
    <name evidence="2" type="ORF">R1flu_022247</name>
</gene>
<dbReference type="Proteomes" id="UP001605036">
    <property type="component" value="Unassembled WGS sequence"/>
</dbReference>
<evidence type="ECO:0000256" key="1">
    <source>
        <dbReference type="SAM" id="MobiDB-lite"/>
    </source>
</evidence>
<name>A0ABD1ZRP3_9MARC</name>
<protein>
    <submittedName>
        <fullName evidence="2">Uncharacterized protein</fullName>
    </submittedName>
</protein>
<feature type="region of interest" description="Disordered" evidence="1">
    <location>
        <begin position="1"/>
        <end position="36"/>
    </location>
</feature>
<dbReference type="AlphaFoldDB" id="A0ABD1ZRP3"/>
<proteinExistence type="predicted"/>
<accession>A0ABD1ZRP3</accession>
<keyword evidence="3" id="KW-1185">Reference proteome</keyword>
<comment type="caution">
    <text evidence="2">The sequence shown here is derived from an EMBL/GenBank/DDBJ whole genome shotgun (WGS) entry which is preliminary data.</text>
</comment>
<reference evidence="2 3" key="1">
    <citation type="submission" date="2024-09" db="EMBL/GenBank/DDBJ databases">
        <title>Chromosome-scale assembly of Riccia fluitans.</title>
        <authorList>
            <person name="Paukszto L."/>
            <person name="Sawicki J."/>
            <person name="Karawczyk K."/>
            <person name="Piernik-Szablinska J."/>
            <person name="Szczecinska M."/>
            <person name="Mazdziarz M."/>
        </authorList>
    </citation>
    <scope>NUCLEOTIDE SEQUENCE [LARGE SCALE GENOMIC DNA]</scope>
    <source>
        <strain evidence="2">Rf_01</strain>
        <tissue evidence="2">Aerial parts of the thallus</tissue>
    </source>
</reference>
<feature type="compositionally biased region" description="Polar residues" evidence="1">
    <location>
        <begin position="1"/>
        <end position="16"/>
    </location>
</feature>
<evidence type="ECO:0000313" key="3">
    <source>
        <dbReference type="Proteomes" id="UP001605036"/>
    </source>
</evidence>